<proteinExistence type="predicted"/>
<sequence>MPTLRRRVVRRAGGLMEITTASMKQARLSKLAKGVKASALAIDHKFRDAFGAPILRQGSKKGVYARNSPYRVALITLTYRHDGQWDPGHISLLLNHYRNWFRRNAKGKDVPEFHYVWVMELTEIGRPHYHIVAWFPKGVTPPLPDQQGWWPHGSTNAVFAKSPVGYITKYASKAESKSGHHLPKGARLWGFGGLKMVERAPVAFATAPRWLKGVIHHESHPKKRHISITEKTKFGASITTKVSAWVLTAGLSAGWAFFSPFDYDGFTGTGIALSHRGNIEVLTPDGDQFHIPHRSH</sequence>
<dbReference type="KEGG" id="sml:Smlt2392"/>
<evidence type="ECO:0000313" key="2">
    <source>
        <dbReference type="EMBL" id="CAQ45881.1"/>
    </source>
</evidence>
<organism evidence="2 3">
    <name type="scientific">Stenotrophomonas maltophilia (strain K279a)</name>
    <dbReference type="NCBI Taxonomy" id="522373"/>
    <lineage>
        <taxon>Bacteria</taxon>
        <taxon>Pseudomonadati</taxon>
        <taxon>Pseudomonadota</taxon>
        <taxon>Gammaproteobacteria</taxon>
        <taxon>Lysobacterales</taxon>
        <taxon>Lysobacteraceae</taxon>
        <taxon>Stenotrophomonas</taxon>
        <taxon>Stenotrophomonas maltophilia group</taxon>
    </lineage>
</organism>
<dbReference type="EMBL" id="AM743169">
    <property type="protein sequence ID" value="CAQ45881.1"/>
    <property type="molecule type" value="Genomic_DNA"/>
</dbReference>
<dbReference type="Pfam" id="PF23343">
    <property type="entry name" value="REP_ORF2-G2P"/>
    <property type="match status" value="1"/>
</dbReference>
<dbReference type="eggNOG" id="ENOG5032VDC">
    <property type="taxonomic scope" value="Bacteria"/>
</dbReference>
<accession>B2FRH9</accession>
<keyword evidence="3" id="KW-1185">Reference proteome</keyword>
<dbReference type="EnsemblBacteria" id="CAQ45881">
    <property type="protein sequence ID" value="CAQ45881"/>
    <property type="gene ID" value="Smlt2392"/>
</dbReference>
<dbReference type="Proteomes" id="UP000008840">
    <property type="component" value="Chromosome"/>
</dbReference>
<feature type="domain" description="Replication-associated protein ORF2/G2P" evidence="1">
    <location>
        <begin position="74"/>
        <end position="174"/>
    </location>
</feature>
<dbReference type="InterPro" id="IPR056906">
    <property type="entry name" value="ORF2/G2P_dom"/>
</dbReference>
<protein>
    <submittedName>
        <fullName evidence="2">Replication protein</fullName>
    </submittedName>
</protein>
<dbReference type="AlphaFoldDB" id="B2FRH9"/>
<gene>
    <name evidence="2" type="ordered locus">Smlt2392</name>
</gene>
<evidence type="ECO:0000259" key="1">
    <source>
        <dbReference type="Pfam" id="PF23343"/>
    </source>
</evidence>
<reference evidence="2 3" key="1">
    <citation type="journal article" date="2008" name="Genome Biol.">
        <title>The complete genome, comparative and functional analysis of Stenotrophomonas maltophilia reveals an organism heavily shielded by drug resistance determinants.</title>
        <authorList>
            <person name="Crossman L.C."/>
            <person name="Gould V.C."/>
            <person name="Dow J.M."/>
            <person name="Vernikos G.S."/>
            <person name="Okazaki A."/>
            <person name="Sebaihia M."/>
            <person name="Saunders D."/>
            <person name="Arrowsmith C."/>
            <person name="Carver T."/>
            <person name="Peters N."/>
            <person name="Adlem E."/>
            <person name="Kerhornou A."/>
            <person name="Lord A."/>
            <person name="Murphy L."/>
            <person name="Seeger K."/>
            <person name="Squares R."/>
            <person name="Rutter S."/>
            <person name="Quail M.A."/>
            <person name="Rajandream M.A."/>
            <person name="Harris D."/>
            <person name="Churcher C."/>
            <person name="Bentley S.D."/>
            <person name="Parkhill J."/>
            <person name="Thomson N.R."/>
            <person name="Avison M.B."/>
        </authorList>
    </citation>
    <scope>NUCLEOTIDE SEQUENCE [LARGE SCALE GENOMIC DNA]</scope>
    <source>
        <strain evidence="2 3">K279a</strain>
    </source>
</reference>
<evidence type="ECO:0000313" key="3">
    <source>
        <dbReference type="Proteomes" id="UP000008840"/>
    </source>
</evidence>
<dbReference type="HOGENOM" id="CLU_939834_0_0_6"/>
<name>B2FRH9_STRMK</name>